<feature type="transmembrane region" description="Helical" evidence="5">
    <location>
        <begin position="106"/>
        <end position="125"/>
    </location>
</feature>
<comment type="caution">
    <text evidence="6">The sequence shown here is derived from an EMBL/GenBank/DDBJ whole genome shotgun (WGS) entry which is preliminary data.</text>
</comment>
<dbReference type="InterPro" id="IPR003339">
    <property type="entry name" value="ABC/ECF_trnsptr_transmembrane"/>
</dbReference>
<evidence type="ECO:0000256" key="2">
    <source>
        <dbReference type="ARBA" id="ARBA00022692"/>
    </source>
</evidence>
<reference evidence="6 7" key="1">
    <citation type="submission" date="2016-02" db="EMBL/GenBank/DDBJ databases">
        <title>Genome sequence of Moorella mulderi DSM 14980.</title>
        <authorList>
            <person name="Poehlein A."/>
            <person name="Daniel R."/>
        </authorList>
    </citation>
    <scope>NUCLEOTIDE SEQUENCE [LARGE SCALE GENOMIC DNA]</scope>
    <source>
        <strain evidence="6 7">DSM 14980</strain>
    </source>
</reference>
<feature type="transmembrane region" description="Helical" evidence="5">
    <location>
        <begin position="229"/>
        <end position="250"/>
    </location>
</feature>
<dbReference type="Pfam" id="PF02361">
    <property type="entry name" value="CbiQ"/>
    <property type="match status" value="1"/>
</dbReference>
<evidence type="ECO:0000256" key="4">
    <source>
        <dbReference type="ARBA" id="ARBA00023136"/>
    </source>
</evidence>
<dbReference type="GO" id="GO:0005886">
    <property type="term" value="C:plasma membrane"/>
    <property type="evidence" value="ECO:0007669"/>
    <property type="project" value="UniProtKB-ARBA"/>
</dbReference>
<keyword evidence="7" id="KW-1185">Reference proteome</keyword>
<evidence type="ECO:0000313" key="7">
    <source>
        <dbReference type="Proteomes" id="UP000075670"/>
    </source>
</evidence>
<dbReference type="EMBL" id="LTBC01000001">
    <property type="protein sequence ID" value="KYH33344.1"/>
    <property type="molecule type" value="Genomic_DNA"/>
</dbReference>
<dbReference type="RefSeq" id="WP_062280020.1">
    <property type="nucleotide sequence ID" value="NZ_LTBC01000001.1"/>
</dbReference>
<keyword evidence="2 5" id="KW-0812">Transmembrane</keyword>
<dbReference type="PANTHER" id="PTHR33514:SF13">
    <property type="entry name" value="PROTEIN ABCI12, CHLOROPLASTIC"/>
    <property type="match status" value="1"/>
</dbReference>
<feature type="transmembrane region" description="Helical" evidence="5">
    <location>
        <begin position="180"/>
        <end position="199"/>
    </location>
</feature>
<name>A0A151B0B5_9FIRM</name>
<dbReference type="PANTHER" id="PTHR33514">
    <property type="entry name" value="PROTEIN ABCI12, CHLOROPLASTIC"/>
    <property type="match status" value="1"/>
</dbReference>
<protein>
    <submittedName>
        <fullName evidence="6">Energy-coupling factor transporter transmembrane protein EcfT</fullName>
    </submittedName>
</protein>
<dbReference type="PATRIC" id="fig|1122241.3.peg.51"/>
<dbReference type="OrthoDB" id="8635523at2"/>
<proteinExistence type="predicted"/>
<feature type="transmembrane region" description="Helical" evidence="5">
    <location>
        <begin position="59"/>
        <end position="77"/>
    </location>
</feature>
<gene>
    <name evidence="6" type="primary">ecfT_1</name>
    <name evidence="6" type="ORF">MOMUL_00450</name>
</gene>
<evidence type="ECO:0000256" key="5">
    <source>
        <dbReference type="SAM" id="Phobius"/>
    </source>
</evidence>
<dbReference type="Proteomes" id="UP000075670">
    <property type="component" value="Unassembled WGS sequence"/>
</dbReference>
<accession>A0A151B0B5</accession>
<dbReference type="CDD" id="cd16914">
    <property type="entry name" value="EcfT"/>
    <property type="match status" value="1"/>
</dbReference>
<keyword evidence="4 5" id="KW-0472">Membrane</keyword>
<comment type="subcellular location">
    <subcellularLocation>
        <location evidence="1">Membrane</location>
        <topology evidence="1">Multi-pass membrane protein</topology>
    </subcellularLocation>
</comment>
<organism evidence="6 7">
    <name type="scientific">Moorella mulderi DSM 14980</name>
    <dbReference type="NCBI Taxonomy" id="1122241"/>
    <lineage>
        <taxon>Bacteria</taxon>
        <taxon>Bacillati</taxon>
        <taxon>Bacillota</taxon>
        <taxon>Clostridia</taxon>
        <taxon>Neomoorellales</taxon>
        <taxon>Neomoorellaceae</taxon>
        <taxon>Neomoorella</taxon>
    </lineage>
</organism>
<evidence type="ECO:0000313" key="6">
    <source>
        <dbReference type="EMBL" id="KYH33344.1"/>
    </source>
</evidence>
<sequence length="251" mass="27557">MPGKSFLHKLNPLTKVVWSLAVITLAFVYQEPLPILSLWASVLAVALIGKVLREILPAIRGLIIFAAIFFLFQVFLIDEGQVVFTLVPGTGIGRITDVGLKACTMLALRMLAMTSTIPVLLATTPPKDMIVAFVEKLKVPYVYALMLVTSLRFIPTLQEELSLVIQAQRAWAYDLEGRNIIKRFLALIPLALPLLLMSVQRARTMAISMETRAFGAGPRTSLHTSTFQLLDIGVISSCLLLTAVLAVVSLR</sequence>
<keyword evidence="3 5" id="KW-1133">Transmembrane helix</keyword>
<evidence type="ECO:0000256" key="3">
    <source>
        <dbReference type="ARBA" id="ARBA00022989"/>
    </source>
</evidence>
<evidence type="ECO:0000256" key="1">
    <source>
        <dbReference type="ARBA" id="ARBA00004141"/>
    </source>
</evidence>
<dbReference type="AlphaFoldDB" id="A0A151B0B5"/>